<organism evidence="2 3">
    <name type="scientific">Solanum commersonii</name>
    <name type="common">Commerson's wild potato</name>
    <name type="synonym">Commerson's nightshade</name>
    <dbReference type="NCBI Taxonomy" id="4109"/>
    <lineage>
        <taxon>Eukaryota</taxon>
        <taxon>Viridiplantae</taxon>
        <taxon>Streptophyta</taxon>
        <taxon>Embryophyta</taxon>
        <taxon>Tracheophyta</taxon>
        <taxon>Spermatophyta</taxon>
        <taxon>Magnoliopsida</taxon>
        <taxon>eudicotyledons</taxon>
        <taxon>Gunneridae</taxon>
        <taxon>Pentapetalae</taxon>
        <taxon>asterids</taxon>
        <taxon>lamiids</taxon>
        <taxon>Solanales</taxon>
        <taxon>Solanaceae</taxon>
        <taxon>Solanoideae</taxon>
        <taxon>Solaneae</taxon>
        <taxon>Solanum</taxon>
    </lineage>
</organism>
<keyword evidence="3" id="KW-1185">Reference proteome</keyword>
<dbReference type="EMBL" id="JACXVP010000011">
    <property type="protein sequence ID" value="KAG5577356.1"/>
    <property type="molecule type" value="Genomic_DNA"/>
</dbReference>
<evidence type="ECO:0000313" key="2">
    <source>
        <dbReference type="EMBL" id="KAG5577356.1"/>
    </source>
</evidence>
<gene>
    <name evidence="2" type="ORF">H5410_057490</name>
</gene>
<feature type="region of interest" description="Disordered" evidence="1">
    <location>
        <begin position="40"/>
        <end position="64"/>
    </location>
</feature>
<protein>
    <submittedName>
        <fullName evidence="2">Uncharacterized protein</fullName>
    </submittedName>
</protein>
<dbReference type="Proteomes" id="UP000824120">
    <property type="component" value="Chromosome 11"/>
</dbReference>
<evidence type="ECO:0000256" key="1">
    <source>
        <dbReference type="SAM" id="MobiDB-lite"/>
    </source>
</evidence>
<name>A0A9J5WQC1_SOLCO</name>
<accession>A0A9J5WQC1</accession>
<sequence length="262" mass="29936">MIAIKYDYVPKYCFDCKMQGHSNEECRMCKMPQPRDGENCQYDKGGGTKSSDPPPVPSKHPNVHEIQKGKARVLSSGRVVSDPGQWNVVKDLRPREYQLPITVKVKNLQATSEHENSSSTKTNKDAEIYQQRESSKDWVTLLLQNSNEFEIIDRDKGQNIVSNNFKLYRHEVQKKSNETKVIDTVKEQEPESSNLNVDRNEGKLCFRDGLAIVEVPNAVQIDESHMIQMESPNRILHDIMSHNLDEIKSLQSKENQIAKGVI</sequence>
<proteinExistence type="predicted"/>
<dbReference type="AlphaFoldDB" id="A0A9J5WQC1"/>
<evidence type="ECO:0000313" key="3">
    <source>
        <dbReference type="Proteomes" id="UP000824120"/>
    </source>
</evidence>
<comment type="caution">
    <text evidence="2">The sequence shown here is derived from an EMBL/GenBank/DDBJ whole genome shotgun (WGS) entry which is preliminary data.</text>
</comment>
<reference evidence="2 3" key="1">
    <citation type="submission" date="2020-09" db="EMBL/GenBank/DDBJ databases">
        <title>De no assembly of potato wild relative species, Solanum commersonii.</title>
        <authorList>
            <person name="Cho K."/>
        </authorList>
    </citation>
    <scope>NUCLEOTIDE SEQUENCE [LARGE SCALE GENOMIC DNA]</scope>
    <source>
        <strain evidence="2">LZ3.2</strain>
        <tissue evidence="2">Leaf</tissue>
    </source>
</reference>